<dbReference type="GO" id="GO:0006633">
    <property type="term" value="P:fatty acid biosynthetic process"/>
    <property type="evidence" value="ECO:0007669"/>
    <property type="project" value="TreeGrafter"/>
</dbReference>
<reference evidence="4 5" key="1">
    <citation type="journal article" date="2014" name="Nature">
        <title>An environmental bacterial taxon with a large and distinct metabolic repertoire.</title>
        <authorList>
            <person name="Wilson M.C."/>
            <person name="Mori T."/>
            <person name="Ruckert C."/>
            <person name="Uria A.R."/>
            <person name="Helf M.J."/>
            <person name="Takada K."/>
            <person name="Gernert C."/>
            <person name="Steffens U.A."/>
            <person name="Heycke N."/>
            <person name="Schmitt S."/>
            <person name="Rinke C."/>
            <person name="Helfrich E.J."/>
            <person name="Brachmann A.O."/>
            <person name="Gurgui C."/>
            <person name="Wakimoto T."/>
            <person name="Kracht M."/>
            <person name="Crusemann M."/>
            <person name="Hentschel U."/>
            <person name="Abe I."/>
            <person name="Matsunaga S."/>
            <person name="Kalinowski J."/>
            <person name="Takeyama H."/>
            <person name="Piel J."/>
        </authorList>
    </citation>
    <scope>NUCLEOTIDE SEQUENCE [LARGE SCALE GENOMIC DNA]</scope>
    <source>
        <strain evidence="5">TSY2</strain>
    </source>
</reference>
<evidence type="ECO:0000313" key="5">
    <source>
        <dbReference type="Proteomes" id="UP000019140"/>
    </source>
</evidence>
<dbReference type="InterPro" id="IPR036291">
    <property type="entry name" value="NAD(P)-bd_dom_sf"/>
</dbReference>
<dbReference type="InterPro" id="IPR002347">
    <property type="entry name" value="SDR_fam"/>
</dbReference>
<dbReference type="EMBL" id="AZHX01000384">
    <property type="protein sequence ID" value="ETX07743.1"/>
    <property type="molecule type" value="Genomic_DNA"/>
</dbReference>
<protein>
    <submittedName>
        <fullName evidence="4">DfnC</fullName>
    </submittedName>
</protein>
<organism evidence="4 5">
    <name type="scientific">Candidatus Entotheonella gemina</name>
    <dbReference type="NCBI Taxonomy" id="1429439"/>
    <lineage>
        <taxon>Bacteria</taxon>
        <taxon>Pseudomonadati</taxon>
        <taxon>Nitrospinota/Tectimicrobiota group</taxon>
        <taxon>Candidatus Tectimicrobiota</taxon>
        <taxon>Candidatus Entotheonellia</taxon>
        <taxon>Candidatus Entotheonellales</taxon>
        <taxon>Candidatus Entotheonellaceae</taxon>
        <taxon>Candidatus Entotheonella</taxon>
    </lineage>
</organism>
<comment type="similarity">
    <text evidence="1">Belongs to the short-chain dehydrogenases/reductases (SDR) family.</text>
</comment>
<dbReference type="HOGENOM" id="CLU_010194_1_3_7"/>
<dbReference type="PATRIC" id="fig|1429439.4.peg.1618"/>
<proteinExistence type="inferred from homology"/>
<dbReference type="InterPro" id="IPR020904">
    <property type="entry name" value="Sc_DH/Rdtase_CS"/>
</dbReference>
<keyword evidence="2" id="KW-0560">Oxidoreductase</keyword>
<comment type="caution">
    <text evidence="4">The sequence shown here is derived from an EMBL/GenBank/DDBJ whole genome shotgun (WGS) entry which is preliminary data.</text>
</comment>
<dbReference type="PRINTS" id="PR00080">
    <property type="entry name" value="SDRFAMILY"/>
</dbReference>
<dbReference type="PANTHER" id="PTHR42760">
    <property type="entry name" value="SHORT-CHAIN DEHYDROGENASES/REDUCTASES FAMILY MEMBER"/>
    <property type="match status" value="1"/>
</dbReference>
<gene>
    <name evidence="4" type="ORF">ETSY2_09435</name>
</gene>
<name>W4MC19_9BACT</name>
<dbReference type="PRINTS" id="PR00081">
    <property type="entry name" value="GDHRDH"/>
</dbReference>
<sequence length="253" mass="27005">MTSSHGGSRPDGSVVVISGGSRGLGQALVSSCLEQGYRVATFSRSPTPFIESCQTQDPEGCRFWWAAADSTDPAALKEYAARVAQHYGRLDALINNAGVGLDGLLPMARPADIERTIDLNVKGTIFLTRACTRFMLRQQSGCIVNISSVNALRGHAGVAVYSASKSALDGLSRSLAVELGPKNIRVNTIAPGYFDSDMVAHLSEEQKHRIERRTPLRRLGTVSDIANLVLFLISPQAAFITGQTIAIDGGLTC</sequence>
<dbReference type="FunFam" id="3.40.50.720:FF:000173">
    <property type="entry name" value="3-oxoacyl-[acyl-carrier protein] reductase"/>
    <property type="match status" value="1"/>
</dbReference>
<dbReference type="Gene3D" id="3.40.50.720">
    <property type="entry name" value="NAD(P)-binding Rossmann-like Domain"/>
    <property type="match status" value="1"/>
</dbReference>
<dbReference type="PROSITE" id="PS00061">
    <property type="entry name" value="ADH_SHORT"/>
    <property type="match status" value="1"/>
</dbReference>
<keyword evidence="5" id="KW-1185">Reference proteome</keyword>
<dbReference type="PANTHER" id="PTHR42760:SF133">
    <property type="entry name" value="3-OXOACYL-[ACYL-CARRIER-PROTEIN] REDUCTASE"/>
    <property type="match status" value="1"/>
</dbReference>
<feature type="domain" description="Ketoreductase" evidence="3">
    <location>
        <begin position="13"/>
        <end position="225"/>
    </location>
</feature>
<dbReference type="SUPFAM" id="SSF51735">
    <property type="entry name" value="NAD(P)-binding Rossmann-fold domains"/>
    <property type="match status" value="1"/>
</dbReference>
<dbReference type="Pfam" id="PF13561">
    <property type="entry name" value="adh_short_C2"/>
    <property type="match status" value="1"/>
</dbReference>
<dbReference type="InterPro" id="IPR057326">
    <property type="entry name" value="KR_dom"/>
</dbReference>
<evidence type="ECO:0000259" key="3">
    <source>
        <dbReference type="SMART" id="SM00822"/>
    </source>
</evidence>
<dbReference type="GO" id="GO:0048038">
    <property type="term" value="F:quinone binding"/>
    <property type="evidence" value="ECO:0007669"/>
    <property type="project" value="TreeGrafter"/>
</dbReference>
<dbReference type="SMART" id="SM00822">
    <property type="entry name" value="PKS_KR"/>
    <property type="match status" value="1"/>
</dbReference>
<dbReference type="Proteomes" id="UP000019140">
    <property type="component" value="Unassembled WGS sequence"/>
</dbReference>
<evidence type="ECO:0000256" key="2">
    <source>
        <dbReference type="ARBA" id="ARBA00023002"/>
    </source>
</evidence>
<evidence type="ECO:0000313" key="4">
    <source>
        <dbReference type="EMBL" id="ETX07743.1"/>
    </source>
</evidence>
<dbReference type="GO" id="GO:0016616">
    <property type="term" value="F:oxidoreductase activity, acting on the CH-OH group of donors, NAD or NADP as acceptor"/>
    <property type="evidence" value="ECO:0007669"/>
    <property type="project" value="UniProtKB-ARBA"/>
</dbReference>
<dbReference type="AlphaFoldDB" id="W4MC19"/>
<accession>W4MC19</accession>
<evidence type="ECO:0000256" key="1">
    <source>
        <dbReference type="ARBA" id="ARBA00006484"/>
    </source>
</evidence>